<evidence type="ECO:0000313" key="1">
    <source>
        <dbReference type="EMBL" id="PRQ02138.1"/>
    </source>
</evidence>
<accession>A0A2S9YAJ6</accession>
<proteinExistence type="predicted"/>
<keyword evidence="2" id="KW-1185">Reference proteome</keyword>
<organism evidence="1 2">
    <name type="scientific">Enhygromyxa salina</name>
    <dbReference type="NCBI Taxonomy" id="215803"/>
    <lineage>
        <taxon>Bacteria</taxon>
        <taxon>Pseudomonadati</taxon>
        <taxon>Myxococcota</taxon>
        <taxon>Polyangia</taxon>
        <taxon>Nannocystales</taxon>
        <taxon>Nannocystaceae</taxon>
        <taxon>Enhygromyxa</taxon>
    </lineage>
</organism>
<gene>
    <name evidence="1" type="ORF">ENSA5_25970</name>
</gene>
<dbReference type="RefSeq" id="WP_106391996.1">
    <property type="nucleotide sequence ID" value="NZ_PVNK01000127.1"/>
</dbReference>
<comment type="caution">
    <text evidence="1">The sequence shown here is derived from an EMBL/GenBank/DDBJ whole genome shotgun (WGS) entry which is preliminary data.</text>
</comment>
<reference evidence="1 2" key="1">
    <citation type="submission" date="2018-03" db="EMBL/GenBank/DDBJ databases">
        <title>Draft Genome Sequences of the Obligatory Marine Myxobacteria Enhygromyxa salina SWB005.</title>
        <authorList>
            <person name="Poehlein A."/>
            <person name="Moghaddam J.A."/>
            <person name="Harms H."/>
            <person name="Alanjari M."/>
            <person name="Koenig G.M."/>
            <person name="Daniel R."/>
            <person name="Schaeberle T.F."/>
        </authorList>
    </citation>
    <scope>NUCLEOTIDE SEQUENCE [LARGE SCALE GENOMIC DNA]</scope>
    <source>
        <strain evidence="1 2">SWB005</strain>
    </source>
</reference>
<evidence type="ECO:0000313" key="2">
    <source>
        <dbReference type="Proteomes" id="UP000237968"/>
    </source>
</evidence>
<protein>
    <submittedName>
        <fullName evidence="1">Uncharacterized protein</fullName>
    </submittedName>
</protein>
<sequence length="113" mass="12419">MFEVDAVLITNGIASLSADRVQMRLWGQAEGYEVLAPLDGQLLGYEIPAGAAQFMISGLNASEGSNRFMAANSTEIWISESRGLWSMASFEVAFEDGNHNLWTVTLEDSQWID</sequence>
<dbReference type="Proteomes" id="UP000237968">
    <property type="component" value="Unassembled WGS sequence"/>
</dbReference>
<dbReference type="AlphaFoldDB" id="A0A2S9YAJ6"/>
<dbReference type="EMBL" id="PVNK01000127">
    <property type="protein sequence ID" value="PRQ02138.1"/>
    <property type="molecule type" value="Genomic_DNA"/>
</dbReference>
<name>A0A2S9YAJ6_9BACT</name>